<reference evidence="2" key="1">
    <citation type="journal article" date="2017" name="Genome Biol.">
        <title>Comparative genomics reveals high biological diversity and specific adaptations in the industrially and medically important fungal genus Aspergillus.</title>
        <authorList>
            <person name="de Vries R.P."/>
            <person name="Riley R."/>
            <person name="Wiebenga A."/>
            <person name="Aguilar-Osorio G."/>
            <person name="Amillis S."/>
            <person name="Uchima C.A."/>
            <person name="Anderluh G."/>
            <person name="Asadollahi M."/>
            <person name="Askin M."/>
            <person name="Barry K."/>
            <person name="Battaglia E."/>
            <person name="Bayram O."/>
            <person name="Benocci T."/>
            <person name="Braus-Stromeyer S.A."/>
            <person name="Caldana C."/>
            <person name="Canovas D."/>
            <person name="Cerqueira G.C."/>
            <person name="Chen F."/>
            <person name="Chen W."/>
            <person name="Choi C."/>
            <person name="Clum A."/>
            <person name="Dos Santos R.A."/>
            <person name="Damasio A.R."/>
            <person name="Diallinas G."/>
            <person name="Emri T."/>
            <person name="Fekete E."/>
            <person name="Flipphi M."/>
            <person name="Freyberg S."/>
            <person name="Gallo A."/>
            <person name="Gournas C."/>
            <person name="Habgood R."/>
            <person name="Hainaut M."/>
            <person name="Harispe M.L."/>
            <person name="Henrissat B."/>
            <person name="Hilden K.S."/>
            <person name="Hope R."/>
            <person name="Hossain A."/>
            <person name="Karabika E."/>
            <person name="Karaffa L."/>
            <person name="Karanyi Z."/>
            <person name="Krasevec N."/>
            <person name="Kuo A."/>
            <person name="Kusch H."/>
            <person name="LaButti K."/>
            <person name="Lagendijk E.L."/>
            <person name="Lapidus A."/>
            <person name="Levasseur A."/>
            <person name="Lindquist E."/>
            <person name="Lipzen A."/>
            <person name="Logrieco A.F."/>
            <person name="MacCabe A."/>
            <person name="Maekelae M.R."/>
            <person name="Malavazi I."/>
            <person name="Melin P."/>
            <person name="Meyer V."/>
            <person name="Mielnichuk N."/>
            <person name="Miskei M."/>
            <person name="Molnar A.P."/>
            <person name="Mule G."/>
            <person name="Ngan C.Y."/>
            <person name="Orejas M."/>
            <person name="Orosz E."/>
            <person name="Ouedraogo J.P."/>
            <person name="Overkamp K.M."/>
            <person name="Park H.-S."/>
            <person name="Perrone G."/>
            <person name="Piumi F."/>
            <person name="Punt P.J."/>
            <person name="Ram A.F."/>
            <person name="Ramon A."/>
            <person name="Rauscher S."/>
            <person name="Record E."/>
            <person name="Riano-Pachon D.M."/>
            <person name="Robert V."/>
            <person name="Roehrig J."/>
            <person name="Ruller R."/>
            <person name="Salamov A."/>
            <person name="Salih N.S."/>
            <person name="Samson R.A."/>
            <person name="Sandor E."/>
            <person name="Sanguinetti M."/>
            <person name="Schuetze T."/>
            <person name="Sepcic K."/>
            <person name="Shelest E."/>
            <person name="Sherlock G."/>
            <person name="Sophianopoulou V."/>
            <person name="Squina F.M."/>
            <person name="Sun H."/>
            <person name="Susca A."/>
            <person name="Todd R.B."/>
            <person name="Tsang A."/>
            <person name="Unkles S.E."/>
            <person name="van de Wiele N."/>
            <person name="van Rossen-Uffink D."/>
            <person name="Oliveira J.V."/>
            <person name="Vesth T.C."/>
            <person name="Visser J."/>
            <person name="Yu J.-H."/>
            <person name="Zhou M."/>
            <person name="Andersen M.R."/>
            <person name="Archer D.B."/>
            <person name="Baker S.E."/>
            <person name="Benoit I."/>
            <person name="Brakhage A.A."/>
            <person name="Braus G.H."/>
            <person name="Fischer R."/>
            <person name="Frisvad J.C."/>
            <person name="Goldman G.H."/>
            <person name="Houbraken J."/>
            <person name="Oakley B."/>
            <person name="Pocsi I."/>
            <person name="Scazzocchio C."/>
            <person name="Seiboth B."/>
            <person name="vanKuyk P.A."/>
            <person name="Wortman J."/>
            <person name="Dyer P.S."/>
            <person name="Grigoriev I.V."/>
        </authorList>
    </citation>
    <scope>NUCLEOTIDE SEQUENCE [LARGE SCALE GENOMIC DNA]</scope>
    <source>
        <strain evidence="2">CBS 583.65</strain>
    </source>
</reference>
<evidence type="ECO:0000313" key="2">
    <source>
        <dbReference type="Proteomes" id="UP000184073"/>
    </source>
</evidence>
<organism evidence="1 2">
    <name type="scientific">Aspergillus versicolor CBS 583.65</name>
    <dbReference type="NCBI Taxonomy" id="1036611"/>
    <lineage>
        <taxon>Eukaryota</taxon>
        <taxon>Fungi</taxon>
        <taxon>Dikarya</taxon>
        <taxon>Ascomycota</taxon>
        <taxon>Pezizomycotina</taxon>
        <taxon>Eurotiomycetes</taxon>
        <taxon>Eurotiomycetidae</taxon>
        <taxon>Eurotiales</taxon>
        <taxon>Aspergillaceae</taxon>
        <taxon>Aspergillus</taxon>
        <taxon>Aspergillus subgen. Nidulantes</taxon>
    </lineage>
</organism>
<dbReference type="GeneID" id="63727083"/>
<dbReference type="RefSeq" id="XP_040664112.1">
    <property type="nucleotide sequence ID" value="XM_040811572.1"/>
</dbReference>
<proteinExistence type="predicted"/>
<dbReference type="AlphaFoldDB" id="A0A1L9P9Y6"/>
<protein>
    <submittedName>
        <fullName evidence="1">Uncharacterized protein</fullName>
    </submittedName>
</protein>
<gene>
    <name evidence="1" type="ORF">ASPVEDRAFT_37782</name>
</gene>
<evidence type="ECO:0000313" key="1">
    <source>
        <dbReference type="EMBL" id="OJI98349.1"/>
    </source>
</evidence>
<dbReference type="STRING" id="1036611.A0A1L9P9Y6"/>
<accession>A0A1L9P9Y6</accession>
<dbReference type="EMBL" id="KV878126">
    <property type="protein sequence ID" value="OJI98349.1"/>
    <property type="molecule type" value="Genomic_DNA"/>
</dbReference>
<keyword evidence="2" id="KW-1185">Reference proteome</keyword>
<dbReference type="Proteomes" id="UP000184073">
    <property type="component" value="Unassembled WGS sequence"/>
</dbReference>
<dbReference type="VEuPathDB" id="FungiDB:ASPVEDRAFT_37782"/>
<name>A0A1L9P9Y6_ASPVE</name>
<sequence length="242" mass="27056">MQSLQGTQRDMRGLTDRIKLTLKVSPSTATGDEKEWQVDQNITVSEELEFLLNDYSLVANPRDNDRGMIRPRMDAILFGQLGKVKKAHQSDGGYEPLCAPSNPLWICQQNFTLDVVSDDIAGMQDMEGPIEAAVTYALKHGERAGIDLNLVVLRKDTPGLEGESEEVLAAMTAIHRARKAAWAVTELYGLHTDSYDWRFFHVNDCGQYSRLSLSWSTDRQKIIGLLWKIMDQAVILAGSSGR</sequence>
<dbReference type="OrthoDB" id="2103397at2759"/>